<sequence>MDPASREGEGSGWEGGGGDGVYFSAWLPPSRRLCRRPRRGELGASRPLRPGSRRARRGRPAWPFPGGLAAWVRCTADDPRPGPDEPSRRAEDRRRSRAPPAGPARPVRRDERLGGPLFGLRVRGLIALRAPRPAGTQALAGVVRGGEEGAVGRR</sequence>
<name>A0ABN8Z5K8_RANTA</name>
<feature type="compositionally biased region" description="Gly residues" evidence="1">
    <location>
        <begin position="10"/>
        <end position="20"/>
    </location>
</feature>
<organism evidence="2 3">
    <name type="scientific">Rangifer tarandus platyrhynchus</name>
    <name type="common">Svalbard reindeer</name>
    <dbReference type="NCBI Taxonomy" id="3082113"/>
    <lineage>
        <taxon>Eukaryota</taxon>
        <taxon>Metazoa</taxon>
        <taxon>Chordata</taxon>
        <taxon>Craniata</taxon>
        <taxon>Vertebrata</taxon>
        <taxon>Euteleostomi</taxon>
        <taxon>Mammalia</taxon>
        <taxon>Eutheria</taxon>
        <taxon>Laurasiatheria</taxon>
        <taxon>Artiodactyla</taxon>
        <taxon>Ruminantia</taxon>
        <taxon>Pecora</taxon>
        <taxon>Cervidae</taxon>
        <taxon>Odocoileinae</taxon>
        <taxon>Rangifer</taxon>
    </lineage>
</organism>
<evidence type="ECO:0000313" key="2">
    <source>
        <dbReference type="EMBL" id="CAI9168386.1"/>
    </source>
</evidence>
<evidence type="ECO:0000256" key="1">
    <source>
        <dbReference type="SAM" id="MobiDB-lite"/>
    </source>
</evidence>
<accession>A0ABN8Z5K8</accession>
<gene>
    <name evidence="2" type="ORF">MRATA1EN1_LOCUS17348</name>
</gene>
<dbReference type="Proteomes" id="UP001176941">
    <property type="component" value="Chromosome 28"/>
</dbReference>
<feature type="compositionally biased region" description="Basic and acidic residues" evidence="1">
    <location>
        <begin position="75"/>
        <end position="94"/>
    </location>
</feature>
<reference evidence="2" key="1">
    <citation type="submission" date="2023-04" db="EMBL/GenBank/DDBJ databases">
        <authorList>
            <consortium name="ELIXIR-Norway"/>
        </authorList>
    </citation>
    <scope>NUCLEOTIDE SEQUENCE [LARGE SCALE GENOMIC DNA]</scope>
</reference>
<feature type="region of interest" description="Disordered" evidence="1">
    <location>
        <begin position="1"/>
        <end position="113"/>
    </location>
</feature>
<proteinExistence type="predicted"/>
<evidence type="ECO:0000313" key="3">
    <source>
        <dbReference type="Proteomes" id="UP001176941"/>
    </source>
</evidence>
<dbReference type="EMBL" id="OX459964">
    <property type="protein sequence ID" value="CAI9168386.1"/>
    <property type="molecule type" value="Genomic_DNA"/>
</dbReference>
<protein>
    <submittedName>
        <fullName evidence="2">Uncharacterized protein</fullName>
    </submittedName>
</protein>
<keyword evidence="3" id="KW-1185">Reference proteome</keyword>